<accession>A0A060YYV1</accession>
<dbReference type="EMBL" id="FR927107">
    <property type="protein sequence ID" value="CDQ96747.1"/>
    <property type="molecule type" value="Genomic_DNA"/>
</dbReference>
<sequence length="225" mass="25970">MATIGRVPEIEATKEDFDSYLEHFERWLAANEIKDEKKQTYLSCVLGPTEYGLLKGLIEPIKAVELNYAELTETLSRYFKPKPILIAERFRYYQRHQSQGETVADYILALKRLASTCEFARFLDDALRDKFVCGLTGEAYHRRLLSEKDLTFKKACDIALGLELVHRDTIELSGHAERQKGVHKVSDARGEKAHRSHTFFRPVLKVTQEQSSPHLKAKLLEMWGR</sequence>
<reference evidence="2" key="1">
    <citation type="journal article" date="2014" name="Nat. Commun.">
        <title>The rainbow trout genome provides novel insights into evolution after whole-genome duplication in vertebrates.</title>
        <authorList>
            <person name="Berthelot C."/>
            <person name="Brunet F."/>
            <person name="Chalopin D."/>
            <person name="Juanchich A."/>
            <person name="Bernard M."/>
            <person name="Noel B."/>
            <person name="Bento P."/>
            <person name="Da Silva C."/>
            <person name="Labadie K."/>
            <person name="Alberti A."/>
            <person name="Aury J.M."/>
            <person name="Louis A."/>
            <person name="Dehais P."/>
            <person name="Bardou P."/>
            <person name="Montfort J."/>
            <person name="Klopp C."/>
            <person name="Cabau C."/>
            <person name="Gaspin C."/>
            <person name="Thorgaard G.H."/>
            <person name="Boussaha M."/>
            <person name="Quillet E."/>
            <person name="Guyomard R."/>
            <person name="Galiana D."/>
            <person name="Bobe J."/>
            <person name="Volff J.N."/>
            <person name="Genet C."/>
            <person name="Wincker P."/>
            <person name="Jaillon O."/>
            <person name="Roest Crollius H."/>
            <person name="Guiguen Y."/>
        </authorList>
    </citation>
    <scope>NUCLEOTIDE SEQUENCE [LARGE SCALE GENOMIC DNA]</scope>
</reference>
<dbReference type="InterPro" id="IPR048270">
    <property type="entry name" value="PNMA_C"/>
</dbReference>
<gene>
    <name evidence="2" type="ORF">GSONMT00055474001</name>
</gene>
<feature type="domain" description="Paraneoplastic antigen Ma-like C-terminal" evidence="1">
    <location>
        <begin position="11"/>
        <end position="114"/>
    </location>
</feature>
<dbReference type="PaxDb" id="8022-A0A060YYV1"/>
<proteinExistence type="predicted"/>
<dbReference type="PANTHER" id="PTHR33198:SF19">
    <property type="entry name" value="CCHC-TYPE DOMAIN-CONTAINING PROTEIN"/>
    <property type="match status" value="1"/>
</dbReference>
<protein>
    <recommendedName>
        <fullName evidence="1">Paraneoplastic antigen Ma-like C-terminal domain-containing protein</fullName>
    </recommendedName>
</protein>
<dbReference type="Pfam" id="PF14893">
    <property type="entry name" value="PNMA"/>
    <property type="match status" value="1"/>
</dbReference>
<organism evidence="2 3">
    <name type="scientific">Oncorhynchus mykiss</name>
    <name type="common">Rainbow trout</name>
    <name type="synonym">Salmo gairdneri</name>
    <dbReference type="NCBI Taxonomy" id="8022"/>
    <lineage>
        <taxon>Eukaryota</taxon>
        <taxon>Metazoa</taxon>
        <taxon>Chordata</taxon>
        <taxon>Craniata</taxon>
        <taxon>Vertebrata</taxon>
        <taxon>Euteleostomi</taxon>
        <taxon>Actinopterygii</taxon>
        <taxon>Neopterygii</taxon>
        <taxon>Teleostei</taxon>
        <taxon>Protacanthopterygii</taxon>
        <taxon>Salmoniformes</taxon>
        <taxon>Salmonidae</taxon>
        <taxon>Salmoninae</taxon>
        <taxon>Oncorhynchus</taxon>
    </lineage>
</organism>
<evidence type="ECO:0000259" key="1">
    <source>
        <dbReference type="Pfam" id="PF14893"/>
    </source>
</evidence>
<evidence type="ECO:0000313" key="2">
    <source>
        <dbReference type="EMBL" id="CDQ96747.1"/>
    </source>
</evidence>
<dbReference type="Proteomes" id="UP000193380">
    <property type="component" value="Unassembled WGS sequence"/>
</dbReference>
<name>A0A060YYV1_ONCMY</name>
<dbReference type="STRING" id="8022.A0A060YYV1"/>
<reference evidence="2" key="2">
    <citation type="submission" date="2014-03" db="EMBL/GenBank/DDBJ databases">
        <authorList>
            <person name="Genoscope - CEA"/>
        </authorList>
    </citation>
    <scope>NUCLEOTIDE SEQUENCE</scope>
</reference>
<dbReference type="PANTHER" id="PTHR33198">
    <property type="entry name" value="ANK_REP_REGION DOMAIN-CONTAINING PROTEIN-RELATED"/>
    <property type="match status" value="1"/>
</dbReference>
<dbReference type="AlphaFoldDB" id="A0A060YYV1"/>
<evidence type="ECO:0000313" key="3">
    <source>
        <dbReference type="Proteomes" id="UP000193380"/>
    </source>
</evidence>